<evidence type="ECO:0000256" key="1">
    <source>
        <dbReference type="SAM" id="Phobius"/>
    </source>
</evidence>
<name>A0ABV5BTT6_9LEPT</name>
<sequence length="67" mass="7727">MRQRHLVAGIMGGSFGVAFWMGPVALIPIVILPFTRYWNKEEVEEIRIDYEEKYCKEPVPQEGEKSG</sequence>
<evidence type="ECO:0000313" key="3">
    <source>
        <dbReference type="Proteomes" id="UP001580391"/>
    </source>
</evidence>
<protein>
    <submittedName>
        <fullName evidence="2">Uncharacterized protein</fullName>
    </submittedName>
</protein>
<proteinExistence type="predicted"/>
<accession>A0ABV5BTT6</accession>
<evidence type="ECO:0000313" key="2">
    <source>
        <dbReference type="EMBL" id="MFB5738725.1"/>
    </source>
</evidence>
<keyword evidence="1" id="KW-0472">Membrane</keyword>
<keyword evidence="1" id="KW-0812">Transmembrane</keyword>
<dbReference type="EMBL" id="JBHILJ010000028">
    <property type="protein sequence ID" value="MFB5738725.1"/>
    <property type="molecule type" value="Genomic_DNA"/>
</dbReference>
<organism evidence="2 3">
    <name type="scientific">Leptospira wolffii</name>
    <dbReference type="NCBI Taxonomy" id="409998"/>
    <lineage>
        <taxon>Bacteria</taxon>
        <taxon>Pseudomonadati</taxon>
        <taxon>Spirochaetota</taxon>
        <taxon>Spirochaetia</taxon>
        <taxon>Leptospirales</taxon>
        <taxon>Leptospiraceae</taxon>
        <taxon>Leptospira</taxon>
    </lineage>
</organism>
<dbReference type="RefSeq" id="WP_135701789.1">
    <property type="nucleotide sequence ID" value="NZ_JBHILI010000008.1"/>
</dbReference>
<gene>
    <name evidence="2" type="ORF">ACE5IX_19590</name>
</gene>
<keyword evidence="1" id="KW-1133">Transmembrane helix</keyword>
<feature type="transmembrane region" description="Helical" evidence="1">
    <location>
        <begin position="6"/>
        <end position="32"/>
    </location>
</feature>
<keyword evidence="3" id="KW-1185">Reference proteome</keyword>
<dbReference type="Proteomes" id="UP001580391">
    <property type="component" value="Unassembled WGS sequence"/>
</dbReference>
<comment type="caution">
    <text evidence="2">The sequence shown here is derived from an EMBL/GenBank/DDBJ whole genome shotgun (WGS) entry which is preliminary data.</text>
</comment>
<reference evidence="2 3" key="1">
    <citation type="submission" date="2024-09" db="EMBL/GenBank/DDBJ databases">
        <title>Taxonomic and Genotyping Characterization of Leptospira Strains isolated from Multiple Sources in Colombia highlights the importance of intermediate species.</title>
        <authorList>
            <person name="Torres Higuera L."/>
            <person name="Rojas Tapias D."/>
            <person name="Jimenez Velasquez S."/>
            <person name="Renjifo Ibanez C."/>
        </authorList>
    </citation>
    <scope>NUCLEOTIDE SEQUENCE [LARGE SCALE GENOMIC DNA]</scope>
    <source>
        <strain evidence="2 3">Lep080</strain>
    </source>
</reference>